<protein>
    <submittedName>
        <fullName evidence="2">CarboxypepD_reg-like domain-containing protein</fullName>
    </submittedName>
</protein>
<dbReference type="InterPro" id="IPR008969">
    <property type="entry name" value="CarboxyPept-like_regulatory"/>
</dbReference>
<dbReference type="RefSeq" id="WP_093822664.1">
    <property type="nucleotide sequence ID" value="NZ_FOLQ01000001.1"/>
</dbReference>
<evidence type="ECO:0000256" key="1">
    <source>
        <dbReference type="SAM" id="Phobius"/>
    </source>
</evidence>
<keyword evidence="1" id="KW-0472">Membrane</keyword>
<keyword evidence="1" id="KW-0812">Transmembrane</keyword>
<organism evidence="2 3">
    <name type="scientific">Spirosoma endophyticum</name>
    <dbReference type="NCBI Taxonomy" id="662367"/>
    <lineage>
        <taxon>Bacteria</taxon>
        <taxon>Pseudomonadati</taxon>
        <taxon>Bacteroidota</taxon>
        <taxon>Cytophagia</taxon>
        <taxon>Cytophagales</taxon>
        <taxon>Cytophagaceae</taxon>
        <taxon>Spirosoma</taxon>
    </lineage>
</organism>
<gene>
    <name evidence="2" type="ORF">SAMN05216167_101272</name>
</gene>
<name>A0A1I1FPE0_9BACT</name>
<proteinExistence type="predicted"/>
<dbReference type="OrthoDB" id="983143at2"/>
<dbReference type="InterPro" id="IPR043741">
    <property type="entry name" value="DUF5686"/>
</dbReference>
<reference evidence="2 3" key="1">
    <citation type="submission" date="2016-10" db="EMBL/GenBank/DDBJ databases">
        <authorList>
            <person name="de Groot N.N."/>
        </authorList>
    </citation>
    <scope>NUCLEOTIDE SEQUENCE [LARGE SCALE GENOMIC DNA]</scope>
    <source>
        <strain evidence="2 3">DSM 26130</strain>
    </source>
</reference>
<keyword evidence="3" id="KW-1185">Reference proteome</keyword>
<evidence type="ECO:0000313" key="2">
    <source>
        <dbReference type="EMBL" id="SFC00872.1"/>
    </source>
</evidence>
<dbReference type="AlphaFoldDB" id="A0A1I1FPE0"/>
<dbReference type="STRING" id="662367.SAMN05216167_101272"/>
<accession>A0A1I1FPE0</accession>
<dbReference type="Pfam" id="PF13715">
    <property type="entry name" value="CarbopepD_reg_2"/>
    <property type="match status" value="1"/>
</dbReference>
<evidence type="ECO:0000313" key="3">
    <source>
        <dbReference type="Proteomes" id="UP000198598"/>
    </source>
</evidence>
<dbReference type="Pfam" id="PF18939">
    <property type="entry name" value="DUF5686"/>
    <property type="match status" value="1"/>
</dbReference>
<dbReference type="Gene3D" id="2.60.40.1120">
    <property type="entry name" value="Carboxypeptidase-like, regulatory domain"/>
    <property type="match status" value="1"/>
</dbReference>
<sequence length="859" mass="97135">MKATILLTPQPYPHQISRLRIILIQSLSLVLSTILFVTTSVFGQTSATSTLISGKITDQSSGQAVPFASVAVNGKPTGTQADVDGHYELQLRQPADSLLVSALGYQTAKVAVTSSTVDVALTPAAAMLNEVVVHAGENPAFRILREIHAHRKQNDFRQLSGYEYEAYSQLAININQLSDRFRQRKPVQAILKALEQKQGKKAAVLPVFMSETVSRIYARRNPQHTKEHILKTNISSVGITDDSFVALFTGAGFNTLNFYQNQVSLFKKEFISPLAEGGRMAYTYFLADTSQVGDHTCYGIDFDPKNERDLVFRGRMWIDKDSYALVRMDAHVGAAANINFINKIDIDQTYERAGESGSAWLPETTHLTVGVGEVVKNTFGATVDYTTSVREPLVNQPKSVDFFNVDIDLAEDRDQSPADYWQNQRQQSLQAQNYEQTRALLDTVRNLPVVKSYTKLAQFVLNGGYLPVMRGVDAGSAFSMWAYNPIEGHRLRMGLQTNNAFSRTWQLSAYGAYGTRDRVWKTGWEVNFIPTRRPLTLISLRHSYDLEQLGNRTEDLADNSFFRLNSRFGRFPQAYYQRETSLTAQRDLGPDFTQTVGIRKRSMDLLFPFAINERNEPQHPTVAGTTLRSMEYFLETRYAPGRLPARRVTGRRIRRRPTETAPIVTLRYTYGTASFQGTTFSGYHKVQMQLDHALRWGLLGRTQYTVKAGYIPSAIPYPLLQVHLGNQTPFYNRNAFNLMNYAEFVSDRYVSLSVEHKFEGLFTNRIPLIRRLGWRNFVTGNVLFGHLSDGNRNLIATHDTNGKPLPRVHSLQQTPYVEIGYGIENVLKTVRIEAMHRLTYRQNPNVTPFAIKMSFQLSL</sequence>
<keyword evidence="1" id="KW-1133">Transmembrane helix</keyword>
<dbReference type="EMBL" id="FOLQ01000001">
    <property type="protein sequence ID" value="SFC00872.1"/>
    <property type="molecule type" value="Genomic_DNA"/>
</dbReference>
<feature type="transmembrane region" description="Helical" evidence="1">
    <location>
        <begin position="21"/>
        <end position="43"/>
    </location>
</feature>
<dbReference type="SUPFAM" id="SSF49464">
    <property type="entry name" value="Carboxypeptidase regulatory domain-like"/>
    <property type="match status" value="1"/>
</dbReference>
<dbReference type="Proteomes" id="UP000198598">
    <property type="component" value="Unassembled WGS sequence"/>
</dbReference>